<evidence type="ECO:0000313" key="3">
    <source>
        <dbReference type="WBParaSite" id="SCUD_0000427601-mRNA-1"/>
    </source>
</evidence>
<reference evidence="1 2" key="2">
    <citation type="submission" date="2018-11" db="EMBL/GenBank/DDBJ databases">
        <authorList>
            <consortium name="Pathogen Informatics"/>
        </authorList>
    </citation>
    <scope>NUCLEOTIDE SEQUENCE [LARGE SCALE GENOMIC DNA]</scope>
    <source>
        <strain evidence="1">Dakar</strain>
        <strain evidence="2">Dakar, Senegal</strain>
    </source>
</reference>
<evidence type="ECO:0000313" key="1">
    <source>
        <dbReference type="EMBL" id="VDO87780.1"/>
    </source>
</evidence>
<gene>
    <name evidence="1" type="ORF">SCUD_LOCUS4276</name>
</gene>
<organism evidence="3">
    <name type="scientific">Schistosoma curassoni</name>
    <dbReference type="NCBI Taxonomy" id="6186"/>
    <lineage>
        <taxon>Eukaryota</taxon>
        <taxon>Metazoa</taxon>
        <taxon>Spiralia</taxon>
        <taxon>Lophotrochozoa</taxon>
        <taxon>Platyhelminthes</taxon>
        <taxon>Trematoda</taxon>
        <taxon>Digenea</taxon>
        <taxon>Strigeidida</taxon>
        <taxon>Schistosomatoidea</taxon>
        <taxon>Schistosomatidae</taxon>
        <taxon>Schistosoma</taxon>
    </lineage>
</organism>
<keyword evidence="2" id="KW-1185">Reference proteome</keyword>
<dbReference type="WBParaSite" id="SCUD_0000427601-mRNA-1">
    <property type="protein sequence ID" value="SCUD_0000427601-mRNA-1"/>
    <property type="gene ID" value="SCUD_0000427601"/>
</dbReference>
<dbReference type="AlphaFoldDB" id="A0A183JNJ0"/>
<dbReference type="EMBL" id="UZAK01005511">
    <property type="protein sequence ID" value="VDO87780.1"/>
    <property type="molecule type" value="Genomic_DNA"/>
</dbReference>
<name>A0A183JNJ0_9TREM</name>
<proteinExistence type="predicted"/>
<accession>A0A183JNJ0</accession>
<reference evidence="3" key="1">
    <citation type="submission" date="2016-06" db="UniProtKB">
        <authorList>
            <consortium name="WormBaseParasite"/>
        </authorList>
    </citation>
    <scope>IDENTIFICATION</scope>
</reference>
<sequence length="46" mass="5428">MYVSDSVFLFTYVVLLEKMHPTDQLNCVKIALYLNLLYVVYTHLLC</sequence>
<protein>
    <submittedName>
        <fullName evidence="1 3">Uncharacterized protein</fullName>
    </submittedName>
</protein>
<evidence type="ECO:0000313" key="2">
    <source>
        <dbReference type="Proteomes" id="UP000279833"/>
    </source>
</evidence>
<dbReference type="Proteomes" id="UP000279833">
    <property type="component" value="Unassembled WGS sequence"/>
</dbReference>